<evidence type="ECO:0000256" key="4">
    <source>
        <dbReference type="ARBA" id="ARBA00022605"/>
    </source>
</evidence>
<dbReference type="RefSeq" id="WP_130477182.1">
    <property type="nucleotide sequence ID" value="NZ_SFCC01000010.1"/>
</dbReference>
<evidence type="ECO:0000256" key="10">
    <source>
        <dbReference type="SAM" id="MobiDB-lite"/>
    </source>
</evidence>
<feature type="site" description="Essential for prephenate dehydratase activity" evidence="9">
    <location>
        <position position="170"/>
    </location>
</feature>
<dbReference type="FunFam" id="3.40.190.10:FF:000064">
    <property type="entry name" value="Prephenate dehydratase"/>
    <property type="match status" value="1"/>
</dbReference>
<dbReference type="Gene3D" id="3.40.190.10">
    <property type="entry name" value="Periplasmic binding protein-like II"/>
    <property type="match status" value="2"/>
</dbReference>
<dbReference type="GO" id="GO:0004664">
    <property type="term" value="F:prephenate dehydratase activity"/>
    <property type="evidence" value="ECO:0007669"/>
    <property type="project" value="UniProtKB-EC"/>
</dbReference>
<dbReference type="InterPro" id="IPR002912">
    <property type="entry name" value="ACT_dom"/>
</dbReference>
<dbReference type="AlphaFoldDB" id="A0A4Q7J4V8"/>
<reference evidence="13 14" key="1">
    <citation type="submission" date="2019-02" db="EMBL/GenBank/DDBJ databases">
        <title>Draft genome sequence of Amycolatopsis sp. 8-3EHSu isolated from roots of Suaeda maritima.</title>
        <authorList>
            <person name="Duangmal K."/>
            <person name="Chantavorakit T."/>
        </authorList>
    </citation>
    <scope>NUCLEOTIDE SEQUENCE [LARGE SCALE GENOMIC DNA]</scope>
    <source>
        <strain evidence="13 14">8-3EHSu</strain>
    </source>
</reference>
<dbReference type="InterPro" id="IPR008242">
    <property type="entry name" value="Chor_mutase/pphenate_deHydtase"/>
</dbReference>
<dbReference type="OrthoDB" id="9802281at2"/>
<dbReference type="Pfam" id="PF00800">
    <property type="entry name" value="PDT"/>
    <property type="match status" value="1"/>
</dbReference>
<evidence type="ECO:0000256" key="1">
    <source>
        <dbReference type="ARBA" id="ARBA00004741"/>
    </source>
</evidence>
<evidence type="ECO:0000259" key="11">
    <source>
        <dbReference type="PROSITE" id="PS51171"/>
    </source>
</evidence>
<evidence type="ECO:0000256" key="8">
    <source>
        <dbReference type="ARBA" id="ARBA00047848"/>
    </source>
</evidence>
<dbReference type="EMBL" id="SFCC01000010">
    <property type="protein sequence ID" value="RZQ62089.1"/>
    <property type="molecule type" value="Genomic_DNA"/>
</dbReference>
<keyword evidence="6" id="KW-0584">Phenylalanine biosynthesis</keyword>
<evidence type="ECO:0000256" key="3">
    <source>
        <dbReference type="ARBA" id="ARBA00021872"/>
    </source>
</evidence>
<keyword evidence="4" id="KW-0028">Amino-acid biosynthesis</keyword>
<dbReference type="UniPathway" id="UPA00121">
    <property type="reaction ID" value="UER00345"/>
</dbReference>
<name>A0A4Q7J4V8_9PSEU</name>
<evidence type="ECO:0000256" key="9">
    <source>
        <dbReference type="PIRSR" id="PIRSR001500-2"/>
    </source>
</evidence>
<accession>A0A4Q7J4V8</accession>
<dbReference type="SUPFAM" id="SSF55021">
    <property type="entry name" value="ACT-like"/>
    <property type="match status" value="1"/>
</dbReference>
<dbReference type="SUPFAM" id="SSF53850">
    <property type="entry name" value="Periplasmic binding protein-like II"/>
    <property type="match status" value="1"/>
</dbReference>
<feature type="domain" description="Prephenate dehydratase" evidence="11">
    <location>
        <begin position="3"/>
        <end position="177"/>
    </location>
</feature>
<comment type="catalytic activity">
    <reaction evidence="8">
        <text>prephenate + H(+) = 3-phenylpyruvate + CO2 + H2O</text>
        <dbReference type="Rhea" id="RHEA:21648"/>
        <dbReference type="ChEBI" id="CHEBI:15377"/>
        <dbReference type="ChEBI" id="CHEBI:15378"/>
        <dbReference type="ChEBI" id="CHEBI:16526"/>
        <dbReference type="ChEBI" id="CHEBI:18005"/>
        <dbReference type="ChEBI" id="CHEBI:29934"/>
        <dbReference type="EC" id="4.2.1.51"/>
    </reaction>
</comment>
<dbReference type="NCBIfam" id="NF008865">
    <property type="entry name" value="PRK11898.1"/>
    <property type="match status" value="1"/>
</dbReference>
<dbReference type="PROSITE" id="PS00857">
    <property type="entry name" value="PREPHENATE_DEHYDR_1"/>
    <property type="match status" value="1"/>
</dbReference>
<protein>
    <recommendedName>
        <fullName evidence="3">Prephenate dehydratase</fullName>
        <ecNumber evidence="2">4.2.1.51</ecNumber>
    </recommendedName>
</protein>
<dbReference type="PIRSF" id="PIRSF001500">
    <property type="entry name" value="Chor_mut_pdt_Ppr"/>
    <property type="match status" value="1"/>
</dbReference>
<evidence type="ECO:0000256" key="6">
    <source>
        <dbReference type="ARBA" id="ARBA00023222"/>
    </source>
</evidence>
<evidence type="ECO:0000259" key="12">
    <source>
        <dbReference type="PROSITE" id="PS51671"/>
    </source>
</evidence>
<comment type="caution">
    <text evidence="13">The sequence shown here is derived from an EMBL/GenBank/DDBJ whole genome shotgun (WGS) entry which is preliminary data.</text>
</comment>
<evidence type="ECO:0000313" key="14">
    <source>
        <dbReference type="Proteomes" id="UP000292003"/>
    </source>
</evidence>
<feature type="region of interest" description="Disordered" evidence="10">
    <location>
        <begin position="268"/>
        <end position="287"/>
    </location>
</feature>
<dbReference type="PROSITE" id="PS51671">
    <property type="entry name" value="ACT"/>
    <property type="match status" value="1"/>
</dbReference>
<dbReference type="EC" id="4.2.1.51" evidence="2"/>
<dbReference type="InterPro" id="IPR018528">
    <property type="entry name" value="Preph_deHydtase_CS"/>
</dbReference>
<dbReference type="InterPro" id="IPR001086">
    <property type="entry name" value="Preph_deHydtase"/>
</dbReference>
<dbReference type="PROSITE" id="PS51171">
    <property type="entry name" value="PREPHENATE_DEHYDR_3"/>
    <property type="match status" value="1"/>
</dbReference>
<dbReference type="GO" id="GO:0009094">
    <property type="term" value="P:L-phenylalanine biosynthetic process"/>
    <property type="evidence" value="ECO:0007669"/>
    <property type="project" value="UniProtKB-UniPathway"/>
</dbReference>
<organism evidence="13 14">
    <name type="scientific">Amycolatopsis suaedae</name>
    <dbReference type="NCBI Taxonomy" id="2510978"/>
    <lineage>
        <taxon>Bacteria</taxon>
        <taxon>Bacillati</taxon>
        <taxon>Actinomycetota</taxon>
        <taxon>Actinomycetes</taxon>
        <taxon>Pseudonocardiales</taxon>
        <taxon>Pseudonocardiaceae</taxon>
        <taxon>Amycolatopsis</taxon>
    </lineage>
</organism>
<proteinExistence type="predicted"/>
<dbReference type="PANTHER" id="PTHR21022">
    <property type="entry name" value="PREPHENATE DEHYDRATASE P PROTEIN"/>
    <property type="match status" value="1"/>
</dbReference>
<keyword evidence="5" id="KW-0057">Aromatic amino acid biosynthesis</keyword>
<comment type="pathway">
    <text evidence="1">Amino-acid biosynthesis; L-phenylalanine biosynthesis; phenylpyruvate from prephenate: step 1/1.</text>
</comment>
<dbReference type="PANTHER" id="PTHR21022:SF19">
    <property type="entry name" value="PREPHENATE DEHYDRATASE-RELATED"/>
    <property type="match status" value="1"/>
</dbReference>
<evidence type="ECO:0000256" key="7">
    <source>
        <dbReference type="ARBA" id="ARBA00023239"/>
    </source>
</evidence>
<dbReference type="CDD" id="cd13632">
    <property type="entry name" value="PBP2_Aa-PDT_like"/>
    <property type="match status" value="1"/>
</dbReference>
<dbReference type="Gene3D" id="3.30.70.260">
    <property type="match status" value="1"/>
</dbReference>
<keyword evidence="7 13" id="KW-0456">Lyase</keyword>
<gene>
    <name evidence="13" type="primary">pheA</name>
    <name evidence="13" type="ORF">EWH70_21135</name>
</gene>
<feature type="domain" description="ACT" evidence="12">
    <location>
        <begin position="191"/>
        <end position="269"/>
    </location>
</feature>
<evidence type="ECO:0000313" key="13">
    <source>
        <dbReference type="EMBL" id="RZQ62089.1"/>
    </source>
</evidence>
<dbReference type="GO" id="GO:0005737">
    <property type="term" value="C:cytoplasm"/>
    <property type="evidence" value="ECO:0007669"/>
    <property type="project" value="TreeGrafter"/>
</dbReference>
<evidence type="ECO:0000256" key="2">
    <source>
        <dbReference type="ARBA" id="ARBA00013147"/>
    </source>
</evidence>
<dbReference type="Proteomes" id="UP000292003">
    <property type="component" value="Unassembled WGS sequence"/>
</dbReference>
<keyword evidence="14" id="KW-1185">Reference proteome</keyword>
<evidence type="ECO:0000256" key="5">
    <source>
        <dbReference type="ARBA" id="ARBA00023141"/>
    </source>
</evidence>
<dbReference type="InterPro" id="IPR045865">
    <property type="entry name" value="ACT-like_dom_sf"/>
</dbReference>
<sequence>MPTIAYFGPQGTFTEQAARSLARGEHLVPADTIPAAMRAVRAGAADAACVPIENSVEGPVAATLDGLAEDGPLVAVTEALLAVHFSVLTREDAGEIRTVASHPHALAQVRHWLEANLPGAEPVATASTAAAAVAVQQGQYDAAVTAPVAVEHYPLRVLATGVADVADARTRFLLLRKPGTLPEPSGHDRTSVVAAAAHSTGSLAGLLTELAVRGINLLRLDARPLKENFGYYRFFIDFEGHIAEPRVGDAVAALRRRCNNVRFLGSHPRADGAPSAVEPGTGNDDFTDAADWVDAVRRGERA</sequence>
<dbReference type="CDD" id="cd04905">
    <property type="entry name" value="ACT_CM-PDT"/>
    <property type="match status" value="1"/>
</dbReference>